<protein>
    <submittedName>
        <fullName evidence="1">Uncharacterized protein</fullName>
    </submittedName>
</protein>
<reference evidence="1 2" key="1">
    <citation type="submission" date="2019-03" db="EMBL/GenBank/DDBJ databases">
        <title>Genomic Encyclopedia of Type Strains, Phase IV (KMG-IV): sequencing the most valuable type-strain genomes for metagenomic binning, comparative biology and taxonomic classification.</title>
        <authorList>
            <person name="Goeker M."/>
        </authorList>
    </citation>
    <scope>NUCLEOTIDE SEQUENCE [LARGE SCALE GENOMIC DNA]</scope>
    <source>
        <strain evidence="1 2">DSM 1837</strain>
    </source>
</reference>
<comment type="caution">
    <text evidence="1">The sequence shown here is derived from an EMBL/GenBank/DDBJ whole genome shotgun (WGS) entry which is preliminary data.</text>
</comment>
<organism evidence="1 2">
    <name type="scientific">Simplicispira metamorpha</name>
    <dbReference type="NCBI Taxonomy" id="80881"/>
    <lineage>
        <taxon>Bacteria</taxon>
        <taxon>Pseudomonadati</taxon>
        <taxon>Pseudomonadota</taxon>
        <taxon>Betaproteobacteria</taxon>
        <taxon>Burkholderiales</taxon>
        <taxon>Comamonadaceae</taxon>
        <taxon>Simplicispira</taxon>
    </lineage>
</organism>
<evidence type="ECO:0000313" key="1">
    <source>
        <dbReference type="EMBL" id="TCP10718.1"/>
    </source>
</evidence>
<name>A0A4R2MVV1_9BURK</name>
<accession>A0A4R2MVV1</accession>
<dbReference type="RefSeq" id="WP_206613266.1">
    <property type="nucleotide sequence ID" value="NZ_QXNC01000070.1"/>
</dbReference>
<proteinExistence type="predicted"/>
<dbReference type="EMBL" id="SLXH01000057">
    <property type="protein sequence ID" value="TCP10718.1"/>
    <property type="molecule type" value="Genomic_DNA"/>
</dbReference>
<dbReference type="Proteomes" id="UP000295182">
    <property type="component" value="Unassembled WGS sequence"/>
</dbReference>
<sequence length="215" mass="23031">MKKRPTPHKAASSAPDTAQFTAMARLLALRDTINTAVLRAWCTSPSAWSRGTIRVKAKAPVLKNTFSEAVATLTAKQGFVTPNFWGLCACTALWFWSVVGAIRKDARTASDVFLTTTLHPMRSKTQTVALVTPEGAKTMTAINVASASARTPIILPTTGNTTHFDSTSEQQAFALLQAASDATMAKLYLSRGNIPAARRKAVQLLKALQALEVTA</sequence>
<dbReference type="AlphaFoldDB" id="A0A4R2MVV1"/>
<evidence type="ECO:0000313" key="2">
    <source>
        <dbReference type="Proteomes" id="UP000295182"/>
    </source>
</evidence>
<keyword evidence="2" id="KW-1185">Reference proteome</keyword>
<gene>
    <name evidence="1" type="ORF">EV674_1572</name>
</gene>